<dbReference type="Proteomes" id="UP000237423">
    <property type="component" value="Unassembled WGS sequence"/>
</dbReference>
<dbReference type="EMBL" id="PGFZ01000001">
    <property type="protein sequence ID" value="POZ53581.1"/>
    <property type="molecule type" value="Genomic_DNA"/>
</dbReference>
<dbReference type="RefSeq" id="WP_170065019.1">
    <property type="nucleotide sequence ID" value="NZ_CP022129.1"/>
</dbReference>
<sequence length="50" mass="5841">MTRIVCLLVLLVVTLLEIGPIPITGLWLMWVVVFRPAWFYRLVLKIYGKP</sequence>
<name>A0A2S5CRX9_9GAMM</name>
<organism evidence="1 2">
    <name type="scientific">Methylovulum psychrotolerans</name>
    <dbReference type="NCBI Taxonomy" id="1704499"/>
    <lineage>
        <taxon>Bacteria</taxon>
        <taxon>Pseudomonadati</taxon>
        <taxon>Pseudomonadota</taxon>
        <taxon>Gammaproteobacteria</taxon>
        <taxon>Methylococcales</taxon>
        <taxon>Methylococcaceae</taxon>
        <taxon>Methylovulum</taxon>
    </lineage>
</organism>
<accession>A0A2S5CRX9</accession>
<protein>
    <submittedName>
        <fullName evidence="1">Uncharacterized protein</fullName>
    </submittedName>
</protein>
<comment type="caution">
    <text evidence="1">The sequence shown here is derived from an EMBL/GenBank/DDBJ whole genome shotgun (WGS) entry which is preliminary data.</text>
</comment>
<reference evidence="1 2" key="1">
    <citation type="submission" date="2017-11" db="EMBL/GenBank/DDBJ databases">
        <title>Draft Genome Sequence of Methylobacter psychrotolerans Sph1T, an Obligate Methanotroph from Low-Temperature Environments.</title>
        <authorList>
            <person name="Oshkin I.Y."/>
            <person name="Miroshnikov K."/>
            <person name="Belova S.E."/>
            <person name="Korzhenkov A."/>
            <person name="Toshchakov S.V."/>
            <person name="Dedysh S.N."/>
        </authorList>
    </citation>
    <scope>NUCLEOTIDE SEQUENCE [LARGE SCALE GENOMIC DNA]</scope>
    <source>
        <strain evidence="1 2">Sph1</strain>
    </source>
</reference>
<dbReference type="AlphaFoldDB" id="A0A2S5CRX9"/>
<evidence type="ECO:0000313" key="1">
    <source>
        <dbReference type="EMBL" id="POZ53581.1"/>
    </source>
</evidence>
<proteinExistence type="predicted"/>
<gene>
    <name evidence="1" type="ORF">AADEFJLK_00611</name>
</gene>
<evidence type="ECO:0000313" key="2">
    <source>
        <dbReference type="Proteomes" id="UP000237423"/>
    </source>
</evidence>